<evidence type="ECO:0000256" key="1">
    <source>
        <dbReference type="SAM" id="Phobius"/>
    </source>
</evidence>
<feature type="transmembrane region" description="Helical" evidence="1">
    <location>
        <begin position="66"/>
        <end position="85"/>
    </location>
</feature>
<keyword evidence="1" id="KW-1133">Transmembrane helix</keyword>
<gene>
    <name evidence="2" type="ORF">E7027_04340</name>
</gene>
<feature type="transmembrane region" description="Helical" evidence="1">
    <location>
        <begin position="105"/>
        <end position="128"/>
    </location>
</feature>
<sequence>MEERNKKESSILENAYIIPSPCENAGSGENADSGELSAIAAEELNKLKEEVYKLKIDNEHRKKNQVVRICLIIVLSILSLSWLYFTGYEIRHMAKLKHFLPPSVAIAFITSSLGTVVGLWAIGLNYFFHHE</sequence>
<dbReference type="EMBL" id="SUVG01000004">
    <property type="protein sequence ID" value="MBE6421343.1"/>
    <property type="molecule type" value="Genomic_DNA"/>
</dbReference>
<protein>
    <submittedName>
        <fullName evidence="2">Uncharacterized protein</fullName>
    </submittedName>
</protein>
<dbReference type="Proteomes" id="UP000725649">
    <property type="component" value="Unassembled WGS sequence"/>
</dbReference>
<proteinExistence type="predicted"/>
<organism evidence="2 3">
    <name type="scientific">Candidatus Avelusimicrobium gallicola</name>
    <dbReference type="NCBI Taxonomy" id="2562704"/>
    <lineage>
        <taxon>Bacteria</taxon>
        <taxon>Pseudomonadati</taxon>
        <taxon>Elusimicrobiota</taxon>
        <taxon>Elusimicrobia</taxon>
        <taxon>Elusimicrobiales</taxon>
        <taxon>Elusimicrobiaceae</taxon>
        <taxon>Candidatus Avelusimicrobium</taxon>
    </lineage>
</organism>
<name>A0A928DP19_9BACT</name>
<evidence type="ECO:0000313" key="2">
    <source>
        <dbReference type="EMBL" id="MBE6421343.1"/>
    </source>
</evidence>
<dbReference type="AlphaFoldDB" id="A0A928DP19"/>
<keyword evidence="1" id="KW-0472">Membrane</keyword>
<comment type="caution">
    <text evidence="2">The sequence shown here is derived from an EMBL/GenBank/DDBJ whole genome shotgun (WGS) entry which is preliminary data.</text>
</comment>
<reference evidence="2" key="1">
    <citation type="submission" date="2019-04" db="EMBL/GenBank/DDBJ databases">
        <title>Evolution of Biomass-Degrading Anaerobic Consortia Revealed by Metagenomics.</title>
        <authorList>
            <person name="Peng X."/>
        </authorList>
    </citation>
    <scope>NUCLEOTIDE SEQUENCE</scope>
    <source>
        <strain evidence="2">SIG66</strain>
    </source>
</reference>
<keyword evidence="1" id="KW-0812">Transmembrane</keyword>
<evidence type="ECO:0000313" key="3">
    <source>
        <dbReference type="Proteomes" id="UP000725649"/>
    </source>
</evidence>
<accession>A0A928DP19</accession>